<dbReference type="AlphaFoldDB" id="A0A0K1P6D2"/>
<reference evidence="1 2" key="1">
    <citation type="journal article" date="2015" name="Genome Announc.">
        <title>Complete Genome Sequence of Spiroplasma turonicum Strain Tab4cT, a Parasite of a Horse Fly, Haematopota sp. (Diptera: Tabanidae).</title>
        <authorList>
            <person name="Davis R.E."/>
            <person name="Shao J."/>
            <person name="Zhao Y."/>
            <person name="Gasparich G.E."/>
            <person name="Gaynor B.J."/>
            <person name="Donofrio N."/>
        </authorList>
    </citation>
    <scope>NUCLEOTIDE SEQUENCE [LARGE SCALE GENOMIC DNA]</scope>
    <source>
        <strain evidence="1 2">Tab4c</strain>
    </source>
</reference>
<name>A0A0K1P6D2_9MOLU</name>
<dbReference type="KEGG" id="stur:STURON_00630"/>
<keyword evidence="2" id="KW-1185">Reference proteome</keyword>
<organism evidence="1 2">
    <name type="scientific">Spiroplasma turonicum</name>
    <dbReference type="NCBI Taxonomy" id="216946"/>
    <lineage>
        <taxon>Bacteria</taxon>
        <taxon>Bacillati</taxon>
        <taxon>Mycoplasmatota</taxon>
        <taxon>Mollicutes</taxon>
        <taxon>Entomoplasmatales</taxon>
        <taxon>Spiroplasmataceae</taxon>
        <taxon>Spiroplasma</taxon>
    </lineage>
</organism>
<accession>A0A0K1P6D2</accession>
<dbReference type="Proteomes" id="UP000067243">
    <property type="component" value="Chromosome"/>
</dbReference>
<gene>
    <name evidence="1" type="ORF">STURON_00630</name>
</gene>
<dbReference type="EMBL" id="CP012328">
    <property type="protein sequence ID" value="AKU79876.1"/>
    <property type="molecule type" value="Genomic_DNA"/>
</dbReference>
<evidence type="ECO:0000313" key="2">
    <source>
        <dbReference type="Proteomes" id="UP000067243"/>
    </source>
</evidence>
<proteinExistence type="predicted"/>
<evidence type="ECO:0000313" key="1">
    <source>
        <dbReference type="EMBL" id="AKU79876.1"/>
    </source>
</evidence>
<sequence>MQLMEMMYITFFEVEDYRLHENKYTLPKENPWRYNNWFFFKKKRKIQDLFIKSCILGHDRLLLT</sequence>
<protein>
    <submittedName>
        <fullName evidence="1">Uncharacterized protein</fullName>
    </submittedName>
</protein>